<reference evidence="2" key="1">
    <citation type="submission" date="2013-03" db="EMBL/GenBank/DDBJ databases">
        <authorList>
            <person name="Aslett M."/>
        </authorList>
    </citation>
    <scope>NUCLEOTIDE SEQUENCE [LARGE SCALE GENOMIC DNA]</scope>
    <source>
        <strain evidence="2">ISE/inbred ISE</strain>
    </source>
</reference>
<protein>
    <submittedName>
        <fullName evidence="2">Uncharacterized protein</fullName>
    </submittedName>
</protein>
<dbReference type="EMBL" id="CAVP010052557">
    <property type="protein sequence ID" value="CDL93801.1"/>
    <property type="molecule type" value="Genomic_DNA"/>
</dbReference>
<feature type="chain" id="PRO_5004879044" evidence="1">
    <location>
        <begin position="22"/>
        <end position="70"/>
    </location>
</feature>
<feature type="signal peptide" evidence="1">
    <location>
        <begin position="1"/>
        <end position="21"/>
    </location>
</feature>
<accession>W6N9Q7</accession>
<keyword evidence="1" id="KW-0732">Signal</keyword>
<reference evidence="2" key="2">
    <citation type="submission" date="2013-05" db="EMBL/GenBank/DDBJ databases">
        <title>The genome and transcriptome of Haemonchus contortus: a key model parasite for drug and vaccine discovery.</title>
        <authorList>
            <person name="Laing R."/>
            <person name="Kikuchi T."/>
            <person name="Martinelli A."/>
            <person name="Tsai I.J."/>
            <person name="Beech R.N."/>
            <person name="Redman E."/>
            <person name="Holroyd N."/>
            <person name="Bartley D.J."/>
            <person name="Beasley H."/>
            <person name="Britton C."/>
            <person name="Curran D."/>
            <person name="Devaney E."/>
            <person name="Gilabert A."/>
            <person name="Jackson F."/>
            <person name="Hunt M."/>
            <person name="Johnston S."/>
            <person name="Kryukov I."/>
            <person name="Li K."/>
            <person name="Morrison A.A."/>
            <person name="Reid A.J."/>
            <person name="Sargison N."/>
            <person name="Saunders G."/>
            <person name="Wasmuth J.D."/>
            <person name="Wolstenholme A."/>
            <person name="Berriman M."/>
            <person name="Gilleard J.S."/>
            <person name="Cotton J.A."/>
        </authorList>
    </citation>
    <scope>NUCLEOTIDE SEQUENCE [LARGE SCALE GENOMIC DNA]</scope>
    <source>
        <strain evidence="2">ISE/inbred ISE</strain>
    </source>
</reference>
<sequence length="70" mass="7815">MMSNLLLVVLAVLAFACVVDAQWGYGGYGPWGGYRPFGGYGYRPWGYGPGPFWRPPPPMYGPWGPRPYWG</sequence>
<comment type="caution">
    <text evidence="2">The sequence shown here is derived from an EMBL/GenBank/DDBJ whole genome shotgun (WGS) entry which is preliminary data.</text>
</comment>
<name>W6N9Q7_HAECO</name>
<evidence type="ECO:0000256" key="1">
    <source>
        <dbReference type="SAM" id="SignalP"/>
    </source>
</evidence>
<gene>
    <name evidence="2" type="ORF">HCOI_00239200</name>
</gene>
<dbReference type="AlphaFoldDB" id="W6N9Q7"/>
<evidence type="ECO:0000313" key="2">
    <source>
        <dbReference type="EMBL" id="CDL93801.1"/>
    </source>
</evidence>
<organism evidence="2">
    <name type="scientific">Haemonchus contortus</name>
    <name type="common">Barber pole worm</name>
    <dbReference type="NCBI Taxonomy" id="6289"/>
    <lineage>
        <taxon>Eukaryota</taxon>
        <taxon>Metazoa</taxon>
        <taxon>Ecdysozoa</taxon>
        <taxon>Nematoda</taxon>
        <taxon>Chromadorea</taxon>
        <taxon>Rhabditida</taxon>
        <taxon>Rhabditina</taxon>
        <taxon>Rhabditomorpha</taxon>
        <taxon>Strongyloidea</taxon>
        <taxon>Trichostrongylidae</taxon>
        <taxon>Haemonchus</taxon>
    </lineage>
</organism>
<proteinExistence type="predicted"/>